<protein>
    <submittedName>
        <fullName evidence="1">Uncharacterized protein</fullName>
    </submittedName>
</protein>
<dbReference type="EMBL" id="GBRH01282806">
    <property type="protein sequence ID" value="JAD15089.1"/>
    <property type="molecule type" value="Transcribed_RNA"/>
</dbReference>
<accession>A0A0A9U073</accession>
<dbReference type="AlphaFoldDB" id="A0A0A9U073"/>
<name>A0A0A9U073_ARUDO</name>
<sequence>MCIFAILQGRRKKIHKIFYKAFSNILIFLHCDAF</sequence>
<reference evidence="1" key="1">
    <citation type="submission" date="2014-09" db="EMBL/GenBank/DDBJ databases">
        <authorList>
            <person name="Magalhaes I.L.F."/>
            <person name="Oliveira U."/>
            <person name="Santos F.R."/>
            <person name="Vidigal T.H.D.A."/>
            <person name="Brescovit A.D."/>
            <person name="Santos A.J."/>
        </authorList>
    </citation>
    <scope>NUCLEOTIDE SEQUENCE</scope>
    <source>
        <tissue evidence="1">Shoot tissue taken approximately 20 cm above the soil surface</tissue>
    </source>
</reference>
<organism evidence="1">
    <name type="scientific">Arundo donax</name>
    <name type="common">Giant reed</name>
    <name type="synonym">Donax arundinaceus</name>
    <dbReference type="NCBI Taxonomy" id="35708"/>
    <lineage>
        <taxon>Eukaryota</taxon>
        <taxon>Viridiplantae</taxon>
        <taxon>Streptophyta</taxon>
        <taxon>Embryophyta</taxon>
        <taxon>Tracheophyta</taxon>
        <taxon>Spermatophyta</taxon>
        <taxon>Magnoliopsida</taxon>
        <taxon>Liliopsida</taxon>
        <taxon>Poales</taxon>
        <taxon>Poaceae</taxon>
        <taxon>PACMAD clade</taxon>
        <taxon>Arundinoideae</taxon>
        <taxon>Arundineae</taxon>
        <taxon>Arundo</taxon>
    </lineage>
</organism>
<proteinExistence type="predicted"/>
<evidence type="ECO:0000313" key="1">
    <source>
        <dbReference type="EMBL" id="JAD15089.1"/>
    </source>
</evidence>
<reference evidence="1" key="2">
    <citation type="journal article" date="2015" name="Data Brief">
        <title>Shoot transcriptome of the giant reed, Arundo donax.</title>
        <authorList>
            <person name="Barrero R.A."/>
            <person name="Guerrero F.D."/>
            <person name="Moolhuijzen P."/>
            <person name="Goolsby J.A."/>
            <person name="Tidwell J."/>
            <person name="Bellgard S.E."/>
            <person name="Bellgard M.I."/>
        </authorList>
    </citation>
    <scope>NUCLEOTIDE SEQUENCE</scope>
    <source>
        <tissue evidence="1">Shoot tissue taken approximately 20 cm above the soil surface</tissue>
    </source>
</reference>